<dbReference type="PANTHER" id="PTHR44520">
    <property type="entry name" value="RESPONSE REGULATOR RCP1-RELATED"/>
    <property type="match status" value="1"/>
</dbReference>
<evidence type="ECO:0000313" key="3">
    <source>
        <dbReference type="EMBL" id="SHG40779.1"/>
    </source>
</evidence>
<dbReference type="Gene3D" id="3.40.50.2300">
    <property type="match status" value="1"/>
</dbReference>
<dbReference type="EMBL" id="FQWF01000005">
    <property type="protein sequence ID" value="SHG40779.1"/>
    <property type="molecule type" value="Genomic_DNA"/>
</dbReference>
<keyword evidence="4" id="KW-1185">Reference proteome</keyword>
<name>A0A1M5JKJ2_9FLAO</name>
<organism evidence="3 4">
    <name type="scientific">Flavobacterium micromati</name>
    <dbReference type="NCBI Taxonomy" id="229205"/>
    <lineage>
        <taxon>Bacteria</taxon>
        <taxon>Pseudomonadati</taxon>
        <taxon>Bacteroidota</taxon>
        <taxon>Flavobacteriia</taxon>
        <taxon>Flavobacteriales</taxon>
        <taxon>Flavobacteriaceae</taxon>
        <taxon>Flavobacterium</taxon>
    </lineage>
</organism>
<dbReference type="SUPFAM" id="SSF52172">
    <property type="entry name" value="CheY-like"/>
    <property type="match status" value="1"/>
</dbReference>
<keyword evidence="1" id="KW-0597">Phosphoprotein</keyword>
<dbReference type="RefSeq" id="WP_073018712.1">
    <property type="nucleotide sequence ID" value="NZ_FQWF01000005.1"/>
</dbReference>
<dbReference type="STRING" id="229205.SAMN05444372_105226"/>
<dbReference type="InterPro" id="IPR001789">
    <property type="entry name" value="Sig_transdc_resp-reg_receiver"/>
</dbReference>
<dbReference type="PANTHER" id="PTHR44520:SF2">
    <property type="entry name" value="RESPONSE REGULATOR RCP1"/>
    <property type="match status" value="1"/>
</dbReference>
<dbReference type="GO" id="GO:0000160">
    <property type="term" value="P:phosphorelay signal transduction system"/>
    <property type="evidence" value="ECO:0007669"/>
    <property type="project" value="InterPro"/>
</dbReference>
<reference evidence="4" key="1">
    <citation type="submission" date="2016-11" db="EMBL/GenBank/DDBJ databases">
        <authorList>
            <person name="Varghese N."/>
            <person name="Submissions S."/>
        </authorList>
    </citation>
    <scope>NUCLEOTIDE SEQUENCE [LARGE SCALE GENOMIC DNA]</scope>
    <source>
        <strain evidence="4">DSM 17659</strain>
    </source>
</reference>
<sequence>MKKKTIWIIDDDPIYQIIVNKLAEKLEIFSEISSFKNGKEAIDQIHSLIEIIENLPDVILLDINMPIMDGWEFMDEIDNLSLILKKNIVVYIVSSSIAIEDKNKSKSYSNILGYISKPITINDLELIAHND</sequence>
<feature type="modified residue" description="4-aspartylphosphate" evidence="1">
    <location>
        <position position="62"/>
    </location>
</feature>
<evidence type="ECO:0000259" key="2">
    <source>
        <dbReference type="PROSITE" id="PS50110"/>
    </source>
</evidence>
<protein>
    <submittedName>
        <fullName evidence="3">Response regulator receiver domain-containing protein</fullName>
    </submittedName>
</protein>
<feature type="domain" description="Response regulatory" evidence="2">
    <location>
        <begin position="5"/>
        <end position="131"/>
    </location>
</feature>
<dbReference type="SMART" id="SM00448">
    <property type="entry name" value="REC"/>
    <property type="match status" value="1"/>
</dbReference>
<dbReference type="InterPro" id="IPR011006">
    <property type="entry name" value="CheY-like_superfamily"/>
</dbReference>
<evidence type="ECO:0000313" key="4">
    <source>
        <dbReference type="Proteomes" id="UP000184020"/>
    </source>
</evidence>
<dbReference type="PROSITE" id="PS50110">
    <property type="entry name" value="RESPONSE_REGULATORY"/>
    <property type="match status" value="1"/>
</dbReference>
<dbReference type="Proteomes" id="UP000184020">
    <property type="component" value="Unassembled WGS sequence"/>
</dbReference>
<dbReference type="InterPro" id="IPR052893">
    <property type="entry name" value="TCS_response_regulator"/>
</dbReference>
<gene>
    <name evidence="3" type="ORF">SAMN05444372_105226</name>
</gene>
<evidence type="ECO:0000256" key="1">
    <source>
        <dbReference type="PROSITE-ProRule" id="PRU00169"/>
    </source>
</evidence>
<proteinExistence type="predicted"/>
<accession>A0A1M5JKJ2</accession>
<dbReference type="OrthoDB" id="673128at2"/>
<dbReference type="AlphaFoldDB" id="A0A1M5JKJ2"/>
<dbReference type="Pfam" id="PF00072">
    <property type="entry name" value="Response_reg"/>
    <property type="match status" value="1"/>
</dbReference>